<protein>
    <submittedName>
        <fullName evidence="2">SDR family NAD(P)-dependent oxidoreductase</fullName>
    </submittedName>
</protein>
<dbReference type="InterPro" id="IPR002347">
    <property type="entry name" value="SDR_fam"/>
</dbReference>
<dbReference type="Gene3D" id="3.40.50.720">
    <property type="entry name" value="NAD(P)-binding Rossmann-like Domain"/>
    <property type="match status" value="2"/>
</dbReference>
<dbReference type="PANTHER" id="PTHR47534">
    <property type="entry name" value="YALI0E05731P"/>
    <property type="match status" value="1"/>
</dbReference>
<gene>
    <name evidence="2" type="ORF">PQU93_07860</name>
</gene>
<evidence type="ECO:0000256" key="1">
    <source>
        <dbReference type="ARBA" id="ARBA00023002"/>
    </source>
</evidence>
<dbReference type="PANTHER" id="PTHR47534:SF3">
    <property type="entry name" value="ALCOHOL DEHYDROGENASE-LIKE C-TERMINAL DOMAIN-CONTAINING PROTEIN"/>
    <property type="match status" value="1"/>
</dbReference>
<keyword evidence="1" id="KW-0560">Oxidoreductase</keyword>
<proteinExistence type="predicted"/>
<evidence type="ECO:0000313" key="3">
    <source>
        <dbReference type="Proteomes" id="UP001221566"/>
    </source>
</evidence>
<dbReference type="InterPro" id="IPR036291">
    <property type="entry name" value="NAD(P)-bd_dom_sf"/>
</dbReference>
<accession>A0ABT5I3D6</accession>
<dbReference type="RefSeq" id="WP_272802928.1">
    <property type="nucleotide sequence ID" value="NZ_JAQQKY010000004.1"/>
</dbReference>
<dbReference type="Proteomes" id="UP001221566">
    <property type="component" value="Unassembled WGS sequence"/>
</dbReference>
<organism evidence="2 3">
    <name type="scientific">Vogesella indigofera</name>
    <name type="common">Pseudomonas indigofera</name>
    <dbReference type="NCBI Taxonomy" id="45465"/>
    <lineage>
        <taxon>Bacteria</taxon>
        <taxon>Pseudomonadati</taxon>
        <taxon>Pseudomonadota</taxon>
        <taxon>Betaproteobacteria</taxon>
        <taxon>Neisseriales</taxon>
        <taxon>Chromobacteriaceae</taxon>
        <taxon>Vogesella</taxon>
    </lineage>
</organism>
<sequence>MAAFSMKRDNSFTWHRKHTDKNIWTGKRAIIVGGTGGIGRAISRHLATMGAQVTVVGQTFRDAEMPGIAFIASPQRQETAEGIERDLAVSYLNRLVILRVVAERIGSLRPNAKTKPRIFNVAYPGAGQLGNPADFNSNGTYSAMSAHMNTVAANEALVLDAAKRYPHLAVFGLNPGLIKTGIRDNFLGKGSFKSRMMETVIGWLMPTADEYASTLAPLLASPDLESHSGALFNRKGEPIRPSEGMTDGHIARLIKASDDVLATTG</sequence>
<name>A0ABT5I3D6_VOGIN</name>
<comment type="caution">
    <text evidence="2">The sequence shown here is derived from an EMBL/GenBank/DDBJ whole genome shotgun (WGS) entry which is preliminary data.</text>
</comment>
<evidence type="ECO:0000313" key="2">
    <source>
        <dbReference type="EMBL" id="MDC7690697.1"/>
    </source>
</evidence>
<keyword evidence="3" id="KW-1185">Reference proteome</keyword>
<dbReference type="InterPro" id="IPR052228">
    <property type="entry name" value="Sec_Metab_Biosynth_Oxidored"/>
</dbReference>
<dbReference type="EMBL" id="JAQQKY010000004">
    <property type="protein sequence ID" value="MDC7690697.1"/>
    <property type="molecule type" value="Genomic_DNA"/>
</dbReference>
<reference evidence="2 3" key="1">
    <citation type="submission" date="2023-01" db="EMBL/GenBank/DDBJ databases">
        <title>Novel species of the genus Vogesella isolated from rivers.</title>
        <authorList>
            <person name="Lu H."/>
        </authorList>
    </citation>
    <scope>NUCLEOTIDE SEQUENCE [LARGE SCALE GENOMIC DNA]</scope>
    <source>
        <strain evidence="2 3">SH7W</strain>
    </source>
</reference>
<dbReference type="Pfam" id="PF00106">
    <property type="entry name" value="adh_short"/>
    <property type="match status" value="1"/>
</dbReference>
<dbReference type="SUPFAM" id="SSF51735">
    <property type="entry name" value="NAD(P)-binding Rossmann-fold domains"/>
    <property type="match status" value="1"/>
</dbReference>